<gene>
    <name evidence="2" type="ORF">LSALG_LOCUS42254</name>
    <name evidence="3" type="ORF">LSALG_LOCUS42255</name>
</gene>
<sequence>MLITQQQHPVFFSPFSGWIYRKFTPWEPHVWGHLVTRLARSYHLVVPDITRSMTCVDEHEFGMGYLETMRVVRNFRSHWGIVPSDGEGVGDDEEPADQPLPEPRPRCRNVRGRGDHGQPIHPPASMVGTPFGSDMAGYFDQLSLSFNWIGGTVENVVRHLGVEQPPHLGYHYPICPRWSEFSGRGGDGAGTSGTHDDEEDD</sequence>
<dbReference type="EMBL" id="OX465085">
    <property type="protein sequence ID" value="CAI9303841.1"/>
    <property type="molecule type" value="Genomic_DNA"/>
</dbReference>
<evidence type="ECO:0000313" key="4">
    <source>
        <dbReference type="Proteomes" id="UP001177003"/>
    </source>
</evidence>
<keyword evidence="4" id="KW-1185">Reference proteome</keyword>
<dbReference type="AlphaFoldDB" id="A0AA36A3D8"/>
<accession>A0AA36A3D8</accession>
<proteinExistence type="predicted"/>
<dbReference type="Proteomes" id="UP001177003">
    <property type="component" value="Chromosome 9"/>
</dbReference>
<protein>
    <submittedName>
        <fullName evidence="2">Uncharacterized protein</fullName>
    </submittedName>
</protein>
<dbReference type="EMBL" id="OX465085">
    <property type="protein sequence ID" value="CAI9303840.1"/>
    <property type="molecule type" value="Genomic_DNA"/>
</dbReference>
<name>A0AA36A3D8_LACSI</name>
<feature type="region of interest" description="Disordered" evidence="1">
    <location>
        <begin position="83"/>
        <end position="122"/>
    </location>
</feature>
<evidence type="ECO:0000313" key="2">
    <source>
        <dbReference type="EMBL" id="CAI9303840.1"/>
    </source>
</evidence>
<evidence type="ECO:0000313" key="3">
    <source>
        <dbReference type="EMBL" id="CAI9303841.1"/>
    </source>
</evidence>
<reference evidence="2" key="1">
    <citation type="submission" date="2023-04" db="EMBL/GenBank/DDBJ databases">
        <authorList>
            <person name="Vijverberg K."/>
            <person name="Xiong W."/>
            <person name="Schranz E."/>
        </authorList>
    </citation>
    <scope>NUCLEOTIDE SEQUENCE</scope>
</reference>
<organism evidence="2 4">
    <name type="scientific">Lactuca saligna</name>
    <name type="common">Willowleaf lettuce</name>
    <dbReference type="NCBI Taxonomy" id="75948"/>
    <lineage>
        <taxon>Eukaryota</taxon>
        <taxon>Viridiplantae</taxon>
        <taxon>Streptophyta</taxon>
        <taxon>Embryophyta</taxon>
        <taxon>Tracheophyta</taxon>
        <taxon>Spermatophyta</taxon>
        <taxon>Magnoliopsida</taxon>
        <taxon>eudicotyledons</taxon>
        <taxon>Gunneridae</taxon>
        <taxon>Pentapetalae</taxon>
        <taxon>asterids</taxon>
        <taxon>campanulids</taxon>
        <taxon>Asterales</taxon>
        <taxon>Asteraceae</taxon>
        <taxon>Cichorioideae</taxon>
        <taxon>Cichorieae</taxon>
        <taxon>Lactucinae</taxon>
        <taxon>Lactuca</taxon>
    </lineage>
</organism>
<evidence type="ECO:0000256" key="1">
    <source>
        <dbReference type="SAM" id="MobiDB-lite"/>
    </source>
</evidence>